<evidence type="ECO:0000313" key="1">
    <source>
        <dbReference type="EMBL" id="KZE84326.1"/>
    </source>
</evidence>
<dbReference type="OrthoDB" id="9791276at2"/>
<comment type="caution">
    <text evidence="1">The sequence shown here is derived from an EMBL/GenBank/DDBJ whole genome shotgun (WGS) entry which is preliminary data.</text>
</comment>
<organism evidence="1 2">
    <name type="scientific">Myroides marinus</name>
    <dbReference type="NCBI Taxonomy" id="703342"/>
    <lineage>
        <taxon>Bacteria</taxon>
        <taxon>Pseudomonadati</taxon>
        <taxon>Bacteroidota</taxon>
        <taxon>Flavobacteriia</taxon>
        <taxon>Flavobacteriales</taxon>
        <taxon>Flavobacteriaceae</taxon>
        <taxon>Myroides</taxon>
    </lineage>
</organism>
<protein>
    <submittedName>
        <fullName evidence="1">Uncharacterized protein</fullName>
    </submittedName>
</protein>
<sequence>MRLDTTTRTVKYMRFNCMLIRDACAAENLEFQTKLVATKRFIKVISLAYLILLNKNIRLY</sequence>
<dbReference type="AlphaFoldDB" id="A0A164APJ4"/>
<dbReference type="EMBL" id="LQNU01000016">
    <property type="protein sequence ID" value="KZE84326.1"/>
    <property type="molecule type" value="Genomic_DNA"/>
</dbReference>
<reference evidence="1 2" key="1">
    <citation type="submission" date="2016-01" db="EMBL/GenBank/DDBJ databases">
        <title>Whole genome sequencing of Myroides marinus L41.</title>
        <authorList>
            <person name="Hong K.W."/>
        </authorList>
    </citation>
    <scope>NUCLEOTIDE SEQUENCE [LARGE SCALE GENOMIC DNA]</scope>
    <source>
        <strain evidence="1 2">L41</strain>
    </source>
</reference>
<dbReference type="Proteomes" id="UP000076630">
    <property type="component" value="Unassembled WGS sequence"/>
</dbReference>
<accession>A0A164APJ4</accession>
<keyword evidence="2" id="KW-1185">Reference proteome</keyword>
<name>A0A164APJ4_9FLAO</name>
<evidence type="ECO:0000313" key="2">
    <source>
        <dbReference type="Proteomes" id="UP000076630"/>
    </source>
</evidence>
<gene>
    <name evidence="1" type="ORF">AV926_18730</name>
</gene>
<proteinExistence type="predicted"/>